<feature type="coiled-coil region" evidence="14">
    <location>
        <begin position="215"/>
        <end position="242"/>
    </location>
</feature>
<evidence type="ECO:0000256" key="12">
    <source>
        <dbReference type="ARBA" id="ARBA00022989"/>
    </source>
</evidence>
<keyword evidence="10" id="KW-0547">Nucleotide-binding</keyword>
<evidence type="ECO:0000259" key="16">
    <source>
        <dbReference type="PROSITE" id="PS50109"/>
    </source>
</evidence>
<dbReference type="InterPro" id="IPR003594">
    <property type="entry name" value="HATPase_dom"/>
</dbReference>
<feature type="domain" description="PAS" evidence="17">
    <location>
        <begin position="105"/>
        <end position="175"/>
    </location>
</feature>
<evidence type="ECO:0000256" key="10">
    <source>
        <dbReference type="ARBA" id="ARBA00022741"/>
    </source>
</evidence>
<evidence type="ECO:0000256" key="7">
    <source>
        <dbReference type="ARBA" id="ARBA00022679"/>
    </source>
</evidence>
<dbReference type="RefSeq" id="WP_168061867.1">
    <property type="nucleotide sequence ID" value="NZ_VTOW01000003.1"/>
</dbReference>
<dbReference type="EMBL" id="VTOW01000003">
    <property type="protein sequence ID" value="NKE72332.1"/>
    <property type="molecule type" value="Genomic_DNA"/>
</dbReference>
<dbReference type="Proteomes" id="UP000534783">
    <property type="component" value="Unassembled WGS sequence"/>
</dbReference>
<feature type="domain" description="PAS" evidence="17">
    <location>
        <begin position="232"/>
        <end position="304"/>
    </location>
</feature>
<evidence type="ECO:0000256" key="13">
    <source>
        <dbReference type="ARBA" id="ARBA00023136"/>
    </source>
</evidence>
<dbReference type="InterPro" id="IPR013656">
    <property type="entry name" value="PAS_4"/>
</dbReference>
<dbReference type="PANTHER" id="PTHR43304:SF1">
    <property type="entry name" value="PAC DOMAIN-CONTAINING PROTEIN"/>
    <property type="match status" value="1"/>
</dbReference>
<dbReference type="FunFam" id="2.10.70.100:FF:000001">
    <property type="entry name" value="Sensory transduction histidine kinase"/>
    <property type="match status" value="1"/>
</dbReference>
<dbReference type="NCBIfam" id="TIGR00229">
    <property type="entry name" value="sensory_box"/>
    <property type="match status" value="6"/>
</dbReference>
<dbReference type="FunFam" id="3.30.565.10:FF:000006">
    <property type="entry name" value="Sensor histidine kinase WalK"/>
    <property type="match status" value="1"/>
</dbReference>
<dbReference type="EC" id="2.7.13.3" evidence="3"/>
<evidence type="ECO:0000256" key="3">
    <source>
        <dbReference type="ARBA" id="ARBA00012438"/>
    </source>
</evidence>
<keyword evidence="11" id="KW-0418">Kinase</keyword>
<dbReference type="SMART" id="SM00091">
    <property type="entry name" value="PAS"/>
    <property type="match status" value="6"/>
</dbReference>
<keyword evidence="14" id="KW-0175">Coiled coil</keyword>
<dbReference type="Pfam" id="PF08448">
    <property type="entry name" value="PAS_4"/>
    <property type="match status" value="1"/>
</dbReference>
<dbReference type="PANTHER" id="PTHR43304">
    <property type="entry name" value="PHYTOCHROME-LIKE PROTEIN CPH1"/>
    <property type="match status" value="1"/>
</dbReference>
<dbReference type="CDD" id="cd00082">
    <property type="entry name" value="HisKA"/>
    <property type="match status" value="1"/>
</dbReference>
<keyword evidence="13 15" id="KW-0472">Membrane</keyword>
<feature type="domain" description="PAC" evidence="18">
    <location>
        <begin position="307"/>
        <end position="359"/>
    </location>
</feature>
<feature type="domain" description="PAS" evidence="17">
    <location>
        <begin position="744"/>
        <end position="816"/>
    </location>
</feature>
<sequence length="1111" mass="126832">MLETLILTISIILQFVAALLALRLIRITGRWTGWSLIAAAITLMAVRRSITLFHHLTNGGPSDLYTESIPLTVSMIISVLMAAGIAAITPLFVSMKESKEALRRSEERFRRYFELGLIGMAITSPTKGILEVNDKICEILGYDRNELVKRTWAELTHPDDLAADVAHFNRVTAGEIDDYSMDKRFIRKDGQIIDSTISVKCERRPDGSVDHFVALLEDITERKRAEETLRESEERLRLALDAAQMGTFDWDMRRNRVTWSRGHEKLWGLAPGEFGGTYEAFSERVHAEDLPGIEAEISRTIAAREPLAREFRVVWPDGSLHWVLGRGEFTFDENGKARRLRGVIIETTARRQAEEALHASRELLNNIIDSSPSYIFAQDLQHRIILANDALGRLFEISKKEILGKTEQDLFPKQIADRIQAANKKIMKTGTTLELEEIVARRSGGEPRIVMTVKFPLRDRQGKVYGIGGVATDITERKQAEEALRKSEERLRFVTLATHDAVWDWDLATNTIWWNETFKETFGYKTGEIKPGFEFWESLIHPEDREPLLSNLQATIDKGEQSLAAEYRLRRGDGSYATVLDRGFVLRDQNAKPVRMVGAIMDITDRKQAEQALQEAEARLRLALQAGRIGTWDWNLTTGKIVWSSRHEALWGMAPGTFKGTYEEFEARLHPDDRDGVKRATARAIAERSNFRIEYRIVWSDGSVHWIAGQGEPFYDDAGQPVRMIGVVMDITERKQAEEALRKSEERFQLASRATNDAIWDWDLVTNAVRWNERFQTLFGYQPEEIESGVESWTNRIHPEDKGWVLSEVDAAIKQGHENWSGEYRFRRRDGSYVTVFDRGYIVHDENGRPVRMIGAMLDITERKRAEEEIKKLNLDLERRVAERTAQLEATNKELESFSYSVSHDLRAPLRGISGFSRVLLARYADRFDAQGKDFLQRVDAASRRMGELIEDLLNLSRITRSEIREEPVDLSSLAKSIAEELQHSEPERKVTFLIQEDLKASADPRLLRIALENLLGNAWKFTMKRPVATIEFGRIEREGKTIYFVRDDGAGFDMAYADKLFGPFQRLHSLSEFPGTGIGLATIQRIIHRHGGQVWAEGEVENGATFYFTL</sequence>
<dbReference type="Gene3D" id="3.30.450.20">
    <property type="entry name" value="PAS domain"/>
    <property type="match status" value="6"/>
</dbReference>
<dbReference type="SUPFAM" id="SSF55874">
    <property type="entry name" value="ATPase domain of HSP90 chaperone/DNA topoisomerase II/histidine kinase"/>
    <property type="match status" value="1"/>
</dbReference>
<dbReference type="InterPro" id="IPR035965">
    <property type="entry name" value="PAS-like_dom_sf"/>
</dbReference>
<reference evidence="19 20" key="1">
    <citation type="journal article" date="2020" name="Nature">
        <title>Bacterial chemolithoautotrophy via manganese oxidation.</title>
        <authorList>
            <person name="Yu H."/>
            <person name="Leadbetter J.R."/>
        </authorList>
    </citation>
    <scope>NUCLEOTIDE SEQUENCE [LARGE SCALE GENOMIC DNA]</scope>
    <source>
        <strain evidence="19 20">Mn-1</strain>
    </source>
</reference>
<comment type="catalytic activity">
    <reaction evidence="1">
        <text>ATP + protein L-histidine = ADP + protein N-phospho-L-histidine.</text>
        <dbReference type="EC" id="2.7.13.3"/>
    </reaction>
</comment>
<comment type="subcellular location">
    <subcellularLocation>
        <location evidence="2">Cell inner membrane</location>
        <topology evidence="2">Multi-pass membrane protein</topology>
    </subcellularLocation>
</comment>
<feature type="domain" description="PAS" evidence="17">
    <location>
        <begin position="360"/>
        <end position="430"/>
    </location>
</feature>
<dbReference type="PRINTS" id="PR00344">
    <property type="entry name" value="BCTRLSENSOR"/>
</dbReference>
<dbReference type="GO" id="GO:0000155">
    <property type="term" value="F:phosphorelay sensor kinase activity"/>
    <property type="evidence" value="ECO:0007669"/>
    <property type="project" value="InterPro"/>
</dbReference>
<feature type="transmembrane region" description="Helical" evidence="15">
    <location>
        <begin position="32"/>
        <end position="50"/>
    </location>
</feature>
<dbReference type="SMART" id="SM00086">
    <property type="entry name" value="PAC"/>
    <property type="match status" value="6"/>
</dbReference>
<dbReference type="InterPro" id="IPR005467">
    <property type="entry name" value="His_kinase_dom"/>
</dbReference>
<evidence type="ECO:0000256" key="5">
    <source>
        <dbReference type="ARBA" id="ARBA00022519"/>
    </source>
</evidence>
<dbReference type="Gene3D" id="2.10.70.100">
    <property type="match status" value="2"/>
</dbReference>
<evidence type="ECO:0000313" key="19">
    <source>
        <dbReference type="EMBL" id="NKE72332.1"/>
    </source>
</evidence>
<organism evidence="19 20">
    <name type="scientific">Candidatus Manganitrophus noduliformans</name>
    <dbReference type="NCBI Taxonomy" id="2606439"/>
    <lineage>
        <taxon>Bacteria</taxon>
        <taxon>Pseudomonadati</taxon>
        <taxon>Nitrospirota</taxon>
        <taxon>Nitrospiria</taxon>
        <taxon>Candidatus Troglogloeales</taxon>
        <taxon>Candidatus Manganitrophaceae</taxon>
        <taxon>Candidatus Manganitrophus</taxon>
    </lineage>
</organism>
<evidence type="ECO:0000256" key="9">
    <source>
        <dbReference type="ARBA" id="ARBA00022737"/>
    </source>
</evidence>
<evidence type="ECO:0000256" key="8">
    <source>
        <dbReference type="ARBA" id="ARBA00022692"/>
    </source>
</evidence>
<feature type="domain" description="Histidine kinase" evidence="16">
    <location>
        <begin position="901"/>
        <end position="1111"/>
    </location>
</feature>
<proteinExistence type="predicted"/>
<feature type="domain" description="PAC" evidence="18">
    <location>
        <begin position="563"/>
        <end position="615"/>
    </location>
</feature>
<evidence type="ECO:0000256" key="11">
    <source>
        <dbReference type="ARBA" id="ARBA00022777"/>
    </source>
</evidence>
<keyword evidence="12 15" id="KW-1133">Transmembrane helix</keyword>
<dbReference type="Pfam" id="PF08447">
    <property type="entry name" value="PAS_3"/>
    <property type="match status" value="5"/>
</dbReference>
<dbReference type="InterPro" id="IPR013655">
    <property type="entry name" value="PAS_fold_3"/>
</dbReference>
<dbReference type="InterPro" id="IPR052162">
    <property type="entry name" value="Sensor_kinase/Photoreceptor"/>
</dbReference>
<dbReference type="InterPro" id="IPR003661">
    <property type="entry name" value="HisK_dim/P_dom"/>
</dbReference>
<keyword evidence="8 15" id="KW-0812">Transmembrane</keyword>
<feature type="domain" description="PAC" evidence="18">
    <location>
        <begin position="179"/>
        <end position="231"/>
    </location>
</feature>
<evidence type="ECO:0000256" key="1">
    <source>
        <dbReference type="ARBA" id="ARBA00000085"/>
    </source>
</evidence>
<protein>
    <recommendedName>
        <fullName evidence="3">histidine kinase</fullName>
        <ecNumber evidence="3">2.7.13.3</ecNumber>
    </recommendedName>
</protein>
<feature type="transmembrane region" description="Helical" evidence="15">
    <location>
        <begin position="6"/>
        <end position="25"/>
    </location>
</feature>
<feature type="coiled-coil region" evidence="14">
    <location>
        <begin position="470"/>
        <end position="497"/>
    </location>
</feature>
<gene>
    <name evidence="19" type="ORF">MNODULE_16400</name>
</gene>
<keyword evidence="20" id="KW-1185">Reference proteome</keyword>
<keyword evidence="4" id="KW-1003">Cell membrane</keyword>
<dbReference type="AlphaFoldDB" id="A0A7X6DS18"/>
<dbReference type="PROSITE" id="PS50112">
    <property type="entry name" value="PAS"/>
    <property type="match status" value="5"/>
</dbReference>
<dbReference type="Gene3D" id="3.30.565.10">
    <property type="entry name" value="Histidine kinase-like ATPase, C-terminal domain"/>
    <property type="match status" value="1"/>
</dbReference>
<feature type="coiled-coil region" evidence="14">
    <location>
        <begin position="863"/>
        <end position="894"/>
    </location>
</feature>
<evidence type="ECO:0000256" key="14">
    <source>
        <dbReference type="SAM" id="Coils"/>
    </source>
</evidence>
<dbReference type="InterPro" id="IPR036890">
    <property type="entry name" value="HATPase_C_sf"/>
</dbReference>
<feature type="domain" description="PAC" evidence="18">
    <location>
        <begin position="820"/>
        <end position="872"/>
    </location>
</feature>
<accession>A0A7X6DS18</accession>
<keyword evidence="7" id="KW-0808">Transferase</keyword>
<dbReference type="SMART" id="SM00387">
    <property type="entry name" value="HATPase_c"/>
    <property type="match status" value="1"/>
</dbReference>
<evidence type="ECO:0000256" key="4">
    <source>
        <dbReference type="ARBA" id="ARBA00022475"/>
    </source>
</evidence>
<dbReference type="InterPro" id="IPR004358">
    <property type="entry name" value="Sig_transdc_His_kin-like_C"/>
</dbReference>
<dbReference type="Pfam" id="PF00512">
    <property type="entry name" value="HisKA"/>
    <property type="match status" value="1"/>
</dbReference>
<evidence type="ECO:0000256" key="15">
    <source>
        <dbReference type="SAM" id="Phobius"/>
    </source>
</evidence>
<dbReference type="Gene3D" id="1.10.287.130">
    <property type="match status" value="1"/>
</dbReference>
<dbReference type="InterPro" id="IPR001610">
    <property type="entry name" value="PAC"/>
</dbReference>
<feature type="transmembrane region" description="Helical" evidence="15">
    <location>
        <begin position="70"/>
        <end position="92"/>
    </location>
</feature>
<dbReference type="SMART" id="SM00388">
    <property type="entry name" value="HisKA"/>
    <property type="match status" value="1"/>
</dbReference>
<keyword evidence="9" id="KW-0677">Repeat</keyword>
<dbReference type="InterPro" id="IPR000014">
    <property type="entry name" value="PAS"/>
</dbReference>
<dbReference type="CDD" id="cd00130">
    <property type="entry name" value="PAS"/>
    <property type="match status" value="6"/>
</dbReference>
<dbReference type="PROSITE" id="PS50109">
    <property type="entry name" value="HIS_KIN"/>
    <property type="match status" value="1"/>
</dbReference>
<name>A0A7X6DS18_9BACT</name>
<dbReference type="GO" id="GO:0000166">
    <property type="term" value="F:nucleotide binding"/>
    <property type="evidence" value="ECO:0007669"/>
    <property type="project" value="UniProtKB-KW"/>
</dbReference>
<dbReference type="GO" id="GO:0005886">
    <property type="term" value="C:plasma membrane"/>
    <property type="evidence" value="ECO:0007669"/>
    <property type="project" value="UniProtKB-SubCell"/>
</dbReference>
<dbReference type="InterPro" id="IPR000700">
    <property type="entry name" value="PAS-assoc_C"/>
</dbReference>
<evidence type="ECO:0000313" key="20">
    <source>
        <dbReference type="Proteomes" id="UP000534783"/>
    </source>
</evidence>
<feature type="domain" description="PAC" evidence="18">
    <location>
        <begin position="433"/>
        <end position="486"/>
    </location>
</feature>
<feature type="domain" description="PAC" evidence="18">
    <location>
        <begin position="691"/>
        <end position="743"/>
    </location>
</feature>
<comment type="caution">
    <text evidence="19">The sequence shown here is derived from an EMBL/GenBank/DDBJ whole genome shotgun (WGS) entry which is preliminary data.</text>
</comment>
<dbReference type="FunFam" id="1.10.287.130:FF:000070">
    <property type="entry name" value="Histidine kinase sensor protein"/>
    <property type="match status" value="1"/>
</dbReference>
<evidence type="ECO:0000259" key="18">
    <source>
        <dbReference type="PROSITE" id="PS50113"/>
    </source>
</evidence>
<keyword evidence="5" id="KW-0997">Cell inner membrane</keyword>
<dbReference type="Pfam" id="PF02518">
    <property type="entry name" value="HATPase_c"/>
    <property type="match status" value="1"/>
</dbReference>
<dbReference type="SUPFAM" id="SSF55785">
    <property type="entry name" value="PYP-like sensor domain (PAS domain)"/>
    <property type="match status" value="6"/>
</dbReference>
<evidence type="ECO:0000256" key="2">
    <source>
        <dbReference type="ARBA" id="ARBA00004429"/>
    </source>
</evidence>
<feature type="domain" description="PAS" evidence="17">
    <location>
        <begin position="487"/>
        <end position="559"/>
    </location>
</feature>
<dbReference type="PROSITE" id="PS50113">
    <property type="entry name" value="PAC"/>
    <property type="match status" value="6"/>
</dbReference>
<evidence type="ECO:0000256" key="6">
    <source>
        <dbReference type="ARBA" id="ARBA00022553"/>
    </source>
</evidence>
<keyword evidence="6" id="KW-0597">Phosphoprotein</keyword>
<dbReference type="InterPro" id="IPR036097">
    <property type="entry name" value="HisK_dim/P_sf"/>
</dbReference>
<evidence type="ECO:0000259" key="17">
    <source>
        <dbReference type="PROSITE" id="PS50112"/>
    </source>
</evidence>
<dbReference type="SUPFAM" id="SSF47384">
    <property type="entry name" value="Homodimeric domain of signal transducing histidine kinase"/>
    <property type="match status" value="1"/>
</dbReference>